<sequence>MTLAGTLESAFEANFLTSARLKPTVASLLGMRRKEDEPSTRTSPASQRRSGPSPTRTQSSKPFPGSPTFRSTPPGLRSSSRSGRKDSSKPPT</sequence>
<feature type="region of interest" description="Disordered" evidence="1">
    <location>
        <begin position="28"/>
        <end position="92"/>
    </location>
</feature>
<proteinExistence type="predicted"/>
<gene>
    <name evidence="2" type="ORF">B296_00008821</name>
</gene>
<evidence type="ECO:0000313" key="2">
    <source>
        <dbReference type="EMBL" id="RRT84451.1"/>
    </source>
</evidence>
<reference evidence="2 3" key="1">
    <citation type="journal article" date="2014" name="Agronomy (Basel)">
        <title>A Draft Genome Sequence for Ensete ventricosum, the Drought-Tolerant Tree Against Hunger.</title>
        <authorList>
            <person name="Harrison J."/>
            <person name="Moore K.A."/>
            <person name="Paszkiewicz K."/>
            <person name="Jones T."/>
            <person name="Grant M."/>
            <person name="Ambacheew D."/>
            <person name="Muzemil S."/>
            <person name="Studholme D.J."/>
        </authorList>
    </citation>
    <scope>NUCLEOTIDE SEQUENCE [LARGE SCALE GENOMIC DNA]</scope>
</reference>
<accession>A0A427B7K4</accession>
<feature type="compositionally biased region" description="Low complexity" evidence="1">
    <location>
        <begin position="70"/>
        <end position="81"/>
    </location>
</feature>
<dbReference type="EMBL" id="AMZH03000301">
    <property type="protein sequence ID" value="RRT84451.1"/>
    <property type="molecule type" value="Genomic_DNA"/>
</dbReference>
<dbReference type="AlphaFoldDB" id="A0A427B7K4"/>
<evidence type="ECO:0000313" key="3">
    <source>
        <dbReference type="Proteomes" id="UP000287651"/>
    </source>
</evidence>
<name>A0A427B7K4_ENSVE</name>
<protein>
    <submittedName>
        <fullName evidence="2">Uncharacterized protein</fullName>
    </submittedName>
</protein>
<feature type="compositionally biased region" description="Polar residues" evidence="1">
    <location>
        <begin position="40"/>
        <end position="61"/>
    </location>
</feature>
<feature type="compositionally biased region" description="Basic and acidic residues" evidence="1">
    <location>
        <begin position="83"/>
        <end position="92"/>
    </location>
</feature>
<comment type="caution">
    <text evidence="2">The sequence shown here is derived from an EMBL/GenBank/DDBJ whole genome shotgun (WGS) entry which is preliminary data.</text>
</comment>
<organism evidence="2 3">
    <name type="scientific">Ensete ventricosum</name>
    <name type="common">Abyssinian banana</name>
    <name type="synonym">Musa ensete</name>
    <dbReference type="NCBI Taxonomy" id="4639"/>
    <lineage>
        <taxon>Eukaryota</taxon>
        <taxon>Viridiplantae</taxon>
        <taxon>Streptophyta</taxon>
        <taxon>Embryophyta</taxon>
        <taxon>Tracheophyta</taxon>
        <taxon>Spermatophyta</taxon>
        <taxon>Magnoliopsida</taxon>
        <taxon>Liliopsida</taxon>
        <taxon>Zingiberales</taxon>
        <taxon>Musaceae</taxon>
        <taxon>Ensete</taxon>
    </lineage>
</organism>
<dbReference type="Proteomes" id="UP000287651">
    <property type="component" value="Unassembled WGS sequence"/>
</dbReference>
<evidence type="ECO:0000256" key="1">
    <source>
        <dbReference type="SAM" id="MobiDB-lite"/>
    </source>
</evidence>